<feature type="chain" id="PRO_5047317606" evidence="1">
    <location>
        <begin position="19"/>
        <end position="251"/>
    </location>
</feature>
<keyword evidence="1" id="KW-0732">Signal</keyword>
<gene>
    <name evidence="3" type="primary">LOC113398207</name>
</gene>
<dbReference type="PROSITE" id="PS51257">
    <property type="entry name" value="PROKAR_LIPOPROTEIN"/>
    <property type="match status" value="1"/>
</dbReference>
<dbReference type="PANTHER" id="PTHR11008">
    <property type="entry name" value="PROTEIN TAKEOUT-LIKE PROTEIN"/>
    <property type="match status" value="1"/>
</dbReference>
<proteinExistence type="predicted"/>
<dbReference type="OMA" id="DMRIYAN"/>
<keyword evidence="2" id="KW-1185">Reference proteome</keyword>
<dbReference type="GeneID" id="113398207"/>
<organism evidence="2 3">
    <name type="scientific">Vanessa tameamea</name>
    <name type="common">Kamehameha butterfly</name>
    <dbReference type="NCBI Taxonomy" id="334116"/>
    <lineage>
        <taxon>Eukaryota</taxon>
        <taxon>Metazoa</taxon>
        <taxon>Ecdysozoa</taxon>
        <taxon>Arthropoda</taxon>
        <taxon>Hexapoda</taxon>
        <taxon>Insecta</taxon>
        <taxon>Pterygota</taxon>
        <taxon>Neoptera</taxon>
        <taxon>Endopterygota</taxon>
        <taxon>Lepidoptera</taxon>
        <taxon>Glossata</taxon>
        <taxon>Ditrysia</taxon>
        <taxon>Papilionoidea</taxon>
        <taxon>Nymphalidae</taxon>
        <taxon>Nymphalinae</taxon>
        <taxon>Vanessa</taxon>
    </lineage>
</organism>
<dbReference type="SMART" id="SM00700">
    <property type="entry name" value="JHBP"/>
    <property type="match status" value="1"/>
</dbReference>
<evidence type="ECO:0000313" key="2">
    <source>
        <dbReference type="Proteomes" id="UP001652626"/>
    </source>
</evidence>
<dbReference type="PANTHER" id="PTHR11008:SF18">
    <property type="entry name" value="BCDNA.GH05536-RELATED"/>
    <property type="match status" value="1"/>
</dbReference>
<dbReference type="Proteomes" id="UP001652626">
    <property type="component" value="Chromosome 2"/>
</dbReference>
<dbReference type="OrthoDB" id="8196554at2759"/>
<dbReference type="Gene3D" id="3.15.10.30">
    <property type="entry name" value="Haemolymph juvenile hormone binding protein"/>
    <property type="match status" value="1"/>
</dbReference>
<evidence type="ECO:0000256" key="1">
    <source>
        <dbReference type="SAM" id="SignalP"/>
    </source>
</evidence>
<dbReference type="Pfam" id="PF06585">
    <property type="entry name" value="JHBP"/>
    <property type="match status" value="1"/>
</dbReference>
<protein>
    <submittedName>
        <fullName evidence="3">Uncharacterized protein LOC113398207</fullName>
    </submittedName>
</protein>
<dbReference type="InterPro" id="IPR010562">
    <property type="entry name" value="Haemolymph_juvenile_hormone-bd"/>
</dbReference>
<reference evidence="2" key="1">
    <citation type="submission" date="2025-05" db="UniProtKB">
        <authorList>
            <consortium name="RefSeq"/>
        </authorList>
    </citation>
    <scope>NUCLEOTIDE SEQUENCE [LARGE SCALE GENOMIC DNA]</scope>
</reference>
<sequence>MVLRSVGFLFSIVVACSGSIDIEKYLKTCNRNSPDVNDCLVDAIQNGITAMAGGIKDIGVPPVDPYHQKEQKIEYKNNQIQAKMVTKDILVLGLKESTVRDARLRVDDDSFHLEVDMFSPAVSLSGRYEGSGSYNDLNVVAHGTFVTNMTDLVYTWKLDGKPETINNEVYMKIKSFYMRPDVSNMQVYLTNESPETKELTALGVKIVNENWRLLYKELLPIVQANWDKIGVRVANKIFLKTPFNRLFPNTS</sequence>
<reference evidence="3" key="2">
    <citation type="submission" date="2025-08" db="UniProtKB">
        <authorList>
            <consortium name="RefSeq"/>
        </authorList>
    </citation>
    <scope>IDENTIFICATION</scope>
    <source>
        <tissue evidence="3">Whole body</tissue>
    </source>
</reference>
<feature type="signal peptide" evidence="1">
    <location>
        <begin position="1"/>
        <end position="18"/>
    </location>
</feature>
<dbReference type="AlphaFoldDB" id="A0A8B8I6D2"/>
<name>A0A8B8I6D2_VANTA</name>
<dbReference type="RefSeq" id="XP_026492614.2">
    <property type="nucleotide sequence ID" value="XM_026636829.2"/>
</dbReference>
<dbReference type="GO" id="GO:0005615">
    <property type="term" value="C:extracellular space"/>
    <property type="evidence" value="ECO:0007669"/>
    <property type="project" value="TreeGrafter"/>
</dbReference>
<evidence type="ECO:0000313" key="3">
    <source>
        <dbReference type="RefSeq" id="XP_026492614.2"/>
    </source>
</evidence>
<accession>A0A8B8I6D2</accession>
<dbReference type="InterPro" id="IPR038606">
    <property type="entry name" value="To_sf"/>
</dbReference>